<keyword evidence="4" id="KW-0862">Zinc</keyword>
<reference evidence="8" key="1">
    <citation type="submission" date="2021-06" db="EMBL/GenBank/DDBJ databases">
        <authorList>
            <person name="Hodson N. C."/>
            <person name="Mongue J. A."/>
            <person name="Jaron S. K."/>
        </authorList>
    </citation>
    <scope>NUCLEOTIDE SEQUENCE</scope>
</reference>
<dbReference type="OrthoDB" id="654211at2759"/>
<dbReference type="AlphaFoldDB" id="A0A8J2LRE4"/>
<proteinExistence type="predicted"/>
<gene>
    <name evidence="8" type="ORF">AFUS01_LOCUS46743</name>
</gene>
<dbReference type="PANTHER" id="PTHR24403">
    <property type="entry name" value="ZINC FINGER PROTEIN"/>
    <property type="match status" value="1"/>
</dbReference>
<keyword evidence="1" id="KW-0479">Metal-binding</keyword>
<protein>
    <recommendedName>
        <fullName evidence="7">C2H2-type domain-containing protein</fullName>
    </recommendedName>
</protein>
<dbReference type="GO" id="GO:0008270">
    <property type="term" value="F:zinc ion binding"/>
    <property type="evidence" value="ECO:0007669"/>
    <property type="project" value="UniProtKB-KW"/>
</dbReference>
<dbReference type="GO" id="GO:0005634">
    <property type="term" value="C:nucleus"/>
    <property type="evidence" value="ECO:0007669"/>
    <property type="project" value="TreeGrafter"/>
</dbReference>
<evidence type="ECO:0000256" key="4">
    <source>
        <dbReference type="ARBA" id="ARBA00022833"/>
    </source>
</evidence>
<evidence type="ECO:0000313" key="9">
    <source>
        <dbReference type="Proteomes" id="UP000708208"/>
    </source>
</evidence>
<sequence length="1106" mass="125260">AFEKSDQRLFHTDPKVNVTGVDSFVGIFEDQVWTTAVVTSGNVAGVTSLSLGQMDCYEDMFKEITKKLYGEDGLAEVIDATGVTHSNLLYDPDAFRTDAASAIAAGAGAGLTLVTSAGNGIPPGAIVVQRRLHDDKGESIVLSAPVQHQVPSVEERWFDSEEILSWTNSKIARYNPAQKVFRCVDCDFVGFLSRVAEHWLGNHASLRVFQCPRCPYTSAWARCVRMHLTRQHGETLTDNSLWKENPVLEEVTKFLNTLKTKVEQKGEASDPGVKRYACPYCPYATDRRDLFNRHENIHRDEKPFQCYVCEKQFNRADHVKKHFMRMHRDHNYDINRIRKNIPKSHGGAVPFFSNRLNNNKSQQPTAESIINDQEASAVSSESVALHLQSGNNQAVSIQQIPHIAYFSPPITPGQTGPLQGIPGVGGIKKEVKTKGTKKKKCGEKMYTCSYCPWQGVDNWCLKRHLNTHIKPFLCALCDYKAARSERLATHVLKVHNKRVCHKCSFLADDLESLNQHIQDSHQNPLVKTGFNCNVCQEYFELRADLEAHAILEHQKVIVQCDLCDFRTTDEMSMESHLREKHNLQPGMGAVAAAAAAAAAAAGTPQPQLQLAPQQPVIQLQTLHEQVPVVEQHQSDPALIVPDQMDASIIDEVTFNDESPVQKMDQTVPDGVVVPEIEPETLCESCGYEFVNEEAYKLHEKLHEMRKLKDNFDLKTSKNISRSYGCRTCSYTSCTKNNMLQHLRAHTGFLTECRAEDCQFASPFENSLKEHVQTEHNDDNARTNVRCPHCGIRLSSIRGFTLHWRFHHGTLCSLCVNVYKMKYGMKEAGIHDLVLKNPLNILHEGGNNSEDCEKSQHSTDQNCAAGEASVVAGNRQKLSHALSQKISDTLCEAINGVNMSNNSKKNFLRHNKTADSQSDDSSEPSSKKMRLINHILPSLSAVVLNGNVVNRYSLRFLPKLIELLVIPLHRSERKQKKMWRHLCRHSIIKYPYTCYKEPHVVPKHVLNYLIISKSMLINHGVKCHKLKCRYRRFQRKSTYHIHCLWNHSTKSFKCDNCDEKFRHFYQAFLHKLRAHPSDSPTTHQPENSIHLQIRQHSFAQHINQTSE</sequence>
<dbReference type="InterPro" id="IPR013087">
    <property type="entry name" value="Znf_C2H2_type"/>
</dbReference>
<evidence type="ECO:0000256" key="1">
    <source>
        <dbReference type="ARBA" id="ARBA00022723"/>
    </source>
</evidence>
<name>A0A8J2LRE4_9HEXA</name>
<evidence type="ECO:0000256" key="2">
    <source>
        <dbReference type="ARBA" id="ARBA00022737"/>
    </source>
</evidence>
<dbReference type="PROSITE" id="PS00028">
    <property type="entry name" value="ZINC_FINGER_C2H2_1"/>
    <property type="match status" value="5"/>
</dbReference>
<organism evidence="8 9">
    <name type="scientific">Allacma fusca</name>
    <dbReference type="NCBI Taxonomy" id="39272"/>
    <lineage>
        <taxon>Eukaryota</taxon>
        <taxon>Metazoa</taxon>
        <taxon>Ecdysozoa</taxon>
        <taxon>Arthropoda</taxon>
        <taxon>Hexapoda</taxon>
        <taxon>Collembola</taxon>
        <taxon>Symphypleona</taxon>
        <taxon>Sminthuridae</taxon>
        <taxon>Allacma</taxon>
    </lineage>
</organism>
<keyword evidence="3 5" id="KW-0863">Zinc-finger</keyword>
<comment type="caution">
    <text evidence="8">The sequence shown here is derived from an EMBL/GenBank/DDBJ whole genome shotgun (WGS) entry which is preliminary data.</text>
</comment>
<evidence type="ECO:0000256" key="3">
    <source>
        <dbReference type="ARBA" id="ARBA00022771"/>
    </source>
</evidence>
<feature type="region of interest" description="Disordered" evidence="6">
    <location>
        <begin position="901"/>
        <end position="925"/>
    </location>
</feature>
<dbReference type="EMBL" id="CAJVCH010571501">
    <property type="protein sequence ID" value="CAG7837664.1"/>
    <property type="molecule type" value="Genomic_DNA"/>
</dbReference>
<evidence type="ECO:0000256" key="6">
    <source>
        <dbReference type="SAM" id="MobiDB-lite"/>
    </source>
</evidence>
<dbReference type="GO" id="GO:0045944">
    <property type="term" value="P:positive regulation of transcription by RNA polymerase II"/>
    <property type="evidence" value="ECO:0007669"/>
    <property type="project" value="TreeGrafter"/>
</dbReference>
<feature type="domain" description="C2H2-type" evidence="7">
    <location>
        <begin position="1051"/>
        <end position="1079"/>
    </location>
</feature>
<dbReference type="SMART" id="SM00355">
    <property type="entry name" value="ZnF_C2H2"/>
    <property type="match status" value="15"/>
</dbReference>
<dbReference type="PANTHER" id="PTHR24403:SF105">
    <property type="entry name" value="ZINC FINGER PROTEIN 2-LIKE ISOFORM X1"/>
    <property type="match status" value="1"/>
</dbReference>
<evidence type="ECO:0000313" key="8">
    <source>
        <dbReference type="EMBL" id="CAG7837664.1"/>
    </source>
</evidence>
<feature type="domain" description="C2H2-type" evidence="7">
    <location>
        <begin position="304"/>
        <end position="332"/>
    </location>
</feature>
<accession>A0A8J2LRE4</accession>
<keyword evidence="9" id="KW-1185">Reference proteome</keyword>
<feature type="region of interest" description="Disordered" evidence="6">
    <location>
        <begin position="348"/>
        <end position="367"/>
    </location>
</feature>
<feature type="non-terminal residue" evidence="8">
    <location>
        <position position="1"/>
    </location>
</feature>
<dbReference type="InterPro" id="IPR050688">
    <property type="entry name" value="Zinc_finger/UBP_domain"/>
</dbReference>
<evidence type="ECO:0000259" key="7">
    <source>
        <dbReference type="PROSITE" id="PS50157"/>
    </source>
</evidence>
<feature type="domain" description="C2H2-type" evidence="7">
    <location>
        <begin position="680"/>
        <end position="707"/>
    </location>
</feature>
<dbReference type="PROSITE" id="PS50157">
    <property type="entry name" value="ZINC_FINGER_C2H2_2"/>
    <property type="match status" value="5"/>
</dbReference>
<evidence type="ECO:0000256" key="5">
    <source>
        <dbReference type="PROSITE-ProRule" id="PRU00042"/>
    </source>
</evidence>
<feature type="domain" description="C2H2-type" evidence="7">
    <location>
        <begin position="276"/>
        <end position="303"/>
    </location>
</feature>
<dbReference type="Proteomes" id="UP000708208">
    <property type="component" value="Unassembled WGS sequence"/>
</dbReference>
<feature type="domain" description="C2H2-type" evidence="7">
    <location>
        <begin position="723"/>
        <end position="747"/>
    </location>
</feature>
<feature type="compositionally biased region" description="Polar residues" evidence="6">
    <location>
        <begin position="354"/>
        <end position="367"/>
    </location>
</feature>
<keyword evidence="2" id="KW-0677">Repeat</keyword>